<feature type="compositionally biased region" description="Low complexity" evidence="11">
    <location>
        <begin position="109"/>
        <end position="124"/>
    </location>
</feature>
<gene>
    <name evidence="7" type="primary">rplV</name>
    <name evidence="12" type="ORF">MICH65_0312</name>
</gene>
<dbReference type="GO" id="GO:0006412">
    <property type="term" value="P:translation"/>
    <property type="evidence" value="ECO:0007669"/>
    <property type="project" value="UniProtKB-UniRule"/>
</dbReference>
<dbReference type="CDD" id="cd00336">
    <property type="entry name" value="Ribosomal_L22"/>
    <property type="match status" value="1"/>
</dbReference>
<sequence length="171" mass="19057">MIITATQRQISVTPRKMRMMATAVKNLKPQEAVNQLKYLNYSAAKPLSKVIKQAIANATNNHKINPDSLKIKEIVVNQGWTLKRWHAGARGRGKPYTRRRSHVTIKLENASASTPNTSSSKKASITNPETSKTSKKLDSKLSDTSKKTLKKKTTTRPSSKKTLKQSTSNQK</sequence>
<evidence type="ECO:0000256" key="9">
    <source>
        <dbReference type="RuleBase" id="RU004006"/>
    </source>
</evidence>
<dbReference type="SUPFAM" id="SSF54843">
    <property type="entry name" value="Ribosomal protein L22"/>
    <property type="match status" value="1"/>
</dbReference>
<evidence type="ECO:0000313" key="13">
    <source>
        <dbReference type="Proteomes" id="UP000463983"/>
    </source>
</evidence>
<dbReference type="AlphaFoldDB" id="A0A857N7F9"/>
<proteinExistence type="inferred from homology"/>
<dbReference type="HAMAP" id="MF_01331_B">
    <property type="entry name" value="Ribosomal_uL22_B"/>
    <property type="match status" value="1"/>
</dbReference>
<evidence type="ECO:0000256" key="7">
    <source>
        <dbReference type="HAMAP-Rule" id="MF_01331"/>
    </source>
</evidence>
<dbReference type="GO" id="GO:0019843">
    <property type="term" value="F:rRNA binding"/>
    <property type="evidence" value="ECO:0007669"/>
    <property type="project" value="UniProtKB-UniRule"/>
</dbReference>
<evidence type="ECO:0000256" key="8">
    <source>
        <dbReference type="RuleBase" id="RU004005"/>
    </source>
</evidence>
<evidence type="ECO:0000313" key="12">
    <source>
        <dbReference type="EMBL" id="QHO63293.1"/>
    </source>
</evidence>
<feature type="compositionally biased region" description="Basic and acidic residues" evidence="11">
    <location>
        <begin position="135"/>
        <end position="146"/>
    </location>
</feature>
<evidence type="ECO:0000256" key="3">
    <source>
        <dbReference type="ARBA" id="ARBA00022884"/>
    </source>
</evidence>
<keyword evidence="4 7" id="KW-0689">Ribosomal protein</keyword>
<evidence type="ECO:0000256" key="5">
    <source>
        <dbReference type="ARBA" id="ARBA00023274"/>
    </source>
</evidence>
<dbReference type="InterPro" id="IPR036394">
    <property type="entry name" value="Ribosomal_uL22_sf"/>
</dbReference>
<evidence type="ECO:0000256" key="4">
    <source>
        <dbReference type="ARBA" id="ARBA00022980"/>
    </source>
</evidence>
<reference evidence="13" key="1">
    <citation type="journal article" date="2020" name="Microorganisms">
        <title>Complete Genome of a Member of a New Bacterial Lineage in the Microgenomates Group Reveals an Unusual Nucleotide Composition Disparity Between Two Strands of DNA and Limited Metabolic Potential.</title>
        <authorList>
            <person name="Kadnikov V.V."/>
            <person name="Mardanov A.V."/>
            <person name="Beletsky A.V."/>
            <person name="Karnachuk O.V."/>
            <person name="Ravin N.V."/>
        </authorList>
    </citation>
    <scope>NUCLEOTIDE SEQUENCE [LARGE SCALE GENOMIC DNA]</scope>
</reference>
<dbReference type="Proteomes" id="UP000463983">
    <property type="component" value="Chromosome"/>
</dbReference>
<feature type="region of interest" description="Disordered" evidence="11">
    <location>
        <begin position="106"/>
        <end position="171"/>
    </location>
</feature>
<comment type="similarity">
    <text evidence="1 7 8">Belongs to the universal ribosomal protein uL22 family.</text>
</comment>
<dbReference type="PANTHER" id="PTHR13501:SF8">
    <property type="entry name" value="LARGE RIBOSOMAL SUBUNIT PROTEIN UL22M"/>
    <property type="match status" value="1"/>
</dbReference>
<keyword evidence="2 7" id="KW-0699">rRNA-binding</keyword>
<dbReference type="Pfam" id="PF00237">
    <property type="entry name" value="Ribosomal_L22"/>
    <property type="match status" value="1"/>
</dbReference>
<evidence type="ECO:0000256" key="1">
    <source>
        <dbReference type="ARBA" id="ARBA00009451"/>
    </source>
</evidence>
<evidence type="ECO:0000256" key="11">
    <source>
        <dbReference type="SAM" id="MobiDB-lite"/>
    </source>
</evidence>
<dbReference type="InterPro" id="IPR005727">
    <property type="entry name" value="Ribosomal_uL22_bac/chlpt-type"/>
</dbReference>
<dbReference type="InterPro" id="IPR001063">
    <property type="entry name" value="Ribosomal_uL22"/>
</dbReference>
<organism evidence="12 13">
    <name type="scientific">Candidatus Chazhemtobacterium aquaticus</name>
    <dbReference type="NCBI Taxonomy" id="2715735"/>
    <lineage>
        <taxon>Bacteria</taxon>
        <taxon>Candidatus Chazhemtobacteraceae</taxon>
        <taxon>Candidatus Chazhemtobacterium</taxon>
    </lineage>
</organism>
<keyword evidence="5 7" id="KW-0687">Ribonucleoprotein</keyword>
<dbReference type="InterPro" id="IPR047867">
    <property type="entry name" value="Ribosomal_uL22_bac/org-type"/>
</dbReference>
<keyword evidence="13" id="KW-1185">Reference proteome</keyword>
<protein>
    <recommendedName>
        <fullName evidence="6 7">Large ribosomal subunit protein uL22</fullName>
    </recommendedName>
</protein>
<dbReference type="Gene3D" id="3.90.470.10">
    <property type="entry name" value="Ribosomal protein L22/L17"/>
    <property type="match status" value="1"/>
</dbReference>
<dbReference type="GO" id="GO:0015934">
    <property type="term" value="C:large ribosomal subunit"/>
    <property type="evidence" value="ECO:0007669"/>
    <property type="project" value="InterPro"/>
</dbReference>
<dbReference type="RefSeq" id="WP_161931678.1">
    <property type="nucleotide sequence ID" value="NZ_CP047901.1"/>
</dbReference>
<comment type="function">
    <text evidence="7 10">This protein binds specifically to 23S rRNA; its binding is stimulated by other ribosomal proteins, e.g., L4, L17, and L20. It is important during the early stages of 50S assembly. It makes multiple contacts with different domains of the 23S rRNA in the assembled 50S subunit and ribosome.</text>
</comment>
<evidence type="ECO:0000256" key="10">
    <source>
        <dbReference type="RuleBase" id="RU004008"/>
    </source>
</evidence>
<comment type="subunit">
    <text evidence="7 9">Part of the 50S ribosomal subunit.</text>
</comment>
<dbReference type="EMBL" id="CP047901">
    <property type="protein sequence ID" value="QHO63293.1"/>
    <property type="molecule type" value="Genomic_DNA"/>
</dbReference>
<dbReference type="NCBIfam" id="TIGR01044">
    <property type="entry name" value="rplV_bact"/>
    <property type="match status" value="1"/>
</dbReference>
<dbReference type="KEGG" id="caqa:MICH65_0312"/>
<dbReference type="GO" id="GO:0003735">
    <property type="term" value="F:structural constituent of ribosome"/>
    <property type="evidence" value="ECO:0007669"/>
    <property type="project" value="InterPro"/>
</dbReference>
<evidence type="ECO:0000256" key="2">
    <source>
        <dbReference type="ARBA" id="ARBA00022730"/>
    </source>
</evidence>
<name>A0A857N7F9_9BACT</name>
<dbReference type="PANTHER" id="PTHR13501">
    <property type="entry name" value="CHLOROPLAST 50S RIBOSOMAL PROTEIN L22-RELATED"/>
    <property type="match status" value="1"/>
</dbReference>
<evidence type="ECO:0000256" key="6">
    <source>
        <dbReference type="ARBA" id="ARBA00035207"/>
    </source>
</evidence>
<comment type="function">
    <text evidence="7">The globular domain of the protein is located near the polypeptide exit tunnel on the outside of the subunit, while an extended beta-hairpin is found that lines the wall of the exit tunnel in the center of the 70S ribosome.</text>
</comment>
<keyword evidence="3 7" id="KW-0694">RNA-binding</keyword>
<accession>A0A857N7F9</accession>
<feature type="compositionally biased region" description="Basic residues" evidence="11">
    <location>
        <begin position="147"/>
        <end position="163"/>
    </location>
</feature>